<evidence type="ECO:0000256" key="1">
    <source>
        <dbReference type="SAM" id="Phobius"/>
    </source>
</evidence>
<name>A0A6G0TGW6_APHGL</name>
<keyword evidence="1" id="KW-0472">Membrane</keyword>
<comment type="caution">
    <text evidence="2">The sequence shown here is derived from an EMBL/GenBank/DDBJ whole genome shotgun (WGS) entry which is preliminary data.</text>
</comment>
<accession>A0A6G0TGW6</accession>
<sequence>MIRHQCSNIFFYFKFSSIFNKHNILLYIKKIFNKIFYYTYNCHHNIYTLSSKKRADFCAFSCMTLLSKPVFLQQSDVWGCTENRFWSGRAAFSPWIEYSYYFSFRQIDYNCCAIILYSFKYVIYQQILFSTLKDQYYGSCALLLNTQSPIKSYLDYRYRRVTVKLMIQLLYVYAHFYYLENADIFIPVHNQKLRIRLLQELLKRAHSMNFLLLNNHLLWWLVDTAICLSMVICIHINYKLKLVLIFLK</sequence>
<dbReference type="Proteomes" id="UP000475862">
    <property type="component" value="Unassembled WGS sequence"/>
</dbReference>
<evidence type="ECO:0000313" key="2">
    <source>
        <dbReference type="EMBL" id="KAE9531623.1"/>
    </source>
</evidence>
<dbReference type="EMBL" id="VYZN01000041">
    <property type="protein sequence ID" value="KAE9531623.1"/>
    <property type="molecule type" value="Genomic_DNA"/>
</dbReference>
<feature type="transmembrane region" description="Helical" evidence="1">
    <location>
        <begin position="217"/>
        <end position="238"/>
    </location>
</feature>
<dbReference type="AlphaFoldDB" id="A0A6G0TGW6"/>
<organism evidence="2 3">
    <name type="scientific">Aphis glycines</name>
    <name type="common">Soybean aphid</name>
    <dbReference type="NCBI Taxonomy" id="307491"/>
    <lineage>
        <taxon>Eukaryota</taxon>
        <taxon>Metazoa</taxon>
        <taxon>Ecdysozoa</taxon>
        <taxon>Arthropoda</taxon>
        <taxon>Hexapoda</taxon>
        <taxon>Insecta</taxon>
        <taxon>Pterygota</taxon>
        <taxon>Neoptera</taxon>
        <taxon>Paraneoptera</taxon>
        <taxon>Hemiptera</taxon>
        <taxon>Sternorrhyncha</taxon>
        <taxon>Aphidomorpha</taxon>
        <taxon>Aphidoidea</taxon>
        <taxon>Aphididae</taxon>
        <taxon>Aphidini</taxon>
        <taxon>Aphis</taxon>
        <taxon>Aphis</taxon>
    </lineage>
</organism>
<protein>
    <submittedName>
        <fullName evidence="2">Uncharacterized protein</fullName>
    </submittedName>
</protein>
<keyword evidence="1" id="KW-0812">Transmembrane</keyword>
<reference evidence="2 3" key="1">
    <citation type="submission" date="2019-08" db="EMBL/GenBank/DDBJ databases">
        <title>The genome of the soybean aphid Biotype 1, its phylome, world population structure and adaptation to the North American continent.</title>
        <authorList>
            <person name="Giordano R."/>
            <person name="Donthu R.K."/>
            <person name="Hernandez A.G."/>
            <person name="Wright C.L."/>
            <person name="Zimin A.V."/>
        </authorList>
    </citation>
    <scope>NUCLEOTIDE SEQUENCE [LARGE SCALE GENOMIC DNA]</scope>
    <source>
        <tissue evidence="2">Whole aphids</tissue>
    </source>
</reference>
<proteinExistence type="predicted"/>
<gene>
    <name evidence="2" type="ORF">AGLY_010829</name>
</gene>
<feature type="transmembrane region" description="Helical" evidence="1">
    <location>
        <begin position="161"/>
        <end position="179"/>
    </location>
</feature>
<evidence type="ECO:0000313" key="3">
    <source>
        <dbReference type="Proteomes" id="UP000475862"/>
    </source>
</evidence>
<keyword evidence="3" id="KW-1185">Reference proteome</keyword>
<keyword evidence="1" id="KW-1133">Transmembrane helix</keyword>